<protein>
    <submittedName>
        <fullName evidence="1">Uncharacterized protein</fullName>
    </submittedName>
</protein>
<name>A0A6J7WL84_9CAUD</name>
<sequence length="92" mass="10672">MKAEKFEKNDVIRSYDFKPMYGRPDCFVEGRIIEQTSQHGYDAFKIHVLVDEFDGKRFEEVGRGSRVGTTVLVPVRVSFNDYPGRVINLTRI</sequence>
<proteinExistence type="predicted"/>
<gene>
    <name evidence="1" type="ORF">UFOVP190_6</name>
</gene>
<accession>A0A6J7WL84</accession>
<organism evidence="1">
    <name type="scientific">uncultured Caudovirales phage</name>
    <dbReference type="NCBI Taxonomy" id="2100421"/>
    <lineage>
        <taxon>Viruses</taxon>
        <taxon>Duplodnaviria</taxon>
        <taxon>Heunggongvirae</taxon>
        <taxon>Uroviricota</taxon>
        <taxon>Caudoviricetes</taxon>
        <taxon>Peduoviridae</taxon>
        <taxon>Maltschvirus</taxon>
        <taxon>Maltschvirus maltsch</taxon>
    </lineage>
</organism>
<evidence type="ECO:0000313" key="1">
    <source>
        <dbReference type="EMBL" id="CAB5214068.1"/>
    </source>
</evidence>
<reference evidence="1" key="1">
    <citation type="submission" date="2020-05" db="EMBL/GenBank/DDBJ databases">
        <authorList>
            <person name="Chiriac C."/>
            <person name="Salcher M."/>
            <person name="Ghai R."/>
            <person name="Kavagutti S V."/>
        </authorList>
    </citation>
    <scope>NUCLEOTIDE SEQUENCE</scope>
</reference>
<dbReference type="EMBL" id="LR798243">
    <property type="protein sequence ID" value="CAB5214068.1"/>
    <property type="molecule type" value="Genomic_DNA"/>
</dbReference>